<dbReference type="GO" id="GO:0009231">
    <property type="term" value="P:riboflavin biosynthetic process"/>
    <property type="evidence" value="ECO:0007669"/>
    <property type="project" value="UniProtKB-UniRule"/>
</dbReference>
<comment type="catalytic activity">
    <reaction evidence="1 14">
        <text>D-ribulose 5-phosphate = (2S)-2-hydroxy-3-oxobutyl phosphate + formate + H(+)</text>
        <dbReference type="Rhea" id="RHEA:18457"/>
        <dbReference type="ChEBI" id="CHEBI:15378"/>
        <dbReference type="ChEBI" id="CHEBI:15740"/>
        <dbReference type="ChEBI" id="CHEBI:58121"/>
        <dbReference type="ChEBI" id="CHEBI:58830"/>
        <dbReference type="EC" id="4.1.99.12"/>
    </reaction>
</comment>
<dbReference type="GO" id="GO:0003935">
    <property type="term" value="F:GTP cyclohydrolase II activity"/>
    <property type="evidence" value="ECO:0007669"/>
    <property type="project" value="TreeGrafter"/>
</dbReference>
<evidence type="ECO:0000256" key="9">
    <source>
        <dbReference type="ARBA" id="ARBA00022619"/>
    </source>
</evidence>
<accession>A0A0H3PIV6</accession>
<evidence type="ECO:0000256" key="8">
    <source>
        <dbReference type="ARBA" id="ARBA00018836"/>
    </source>
</evidence>
<feature type="site" description="Essential for catalytic activity" evidence="14">
    <location>
        <position position="141"/>
    </location>
</feature>
<evidence type="ECO:0000256" key="13">
    <source>
        <dbReference type="ARBA" id="ARBA00023239"/>
    </source>
</evidence>
<evidence type="ECO:0000256" key="3">
    <source>
        <dbReference type="ARBA" id="ARBA00002284"/>
    </source>
</evidence>
<evidence type="ECO:0000313" key="16">
    <source>
        <dbReference type="EMBL" id="EAQ73046.2"/>
    </source>
</evidence>
<feature type="domain" description="GTP cyclohydrolase II" evidence="15">
    <location>
        <begin position="309"/>
        <end position="349"/>
    </location>
</feature>
<sequence>MSSNLSYNFKNFKEIKMKFVSVEQAIKDLQAGKMLVMVDAEDRENEGDLIFPAQFSTQEKVNFMIKEARGVVCVALDETLAKKFELPLMVPKNTSNHETAFTITVDAKDATTGVSAYERNMTIQIFADDNAKASDFVRPGHINPLIAKKGGVLERTGHTEGTVDLCKLAGLKGACVICEIVKDNGDMARREDLEIFCQKYDLNMIAVSDLIEYRLKHESLIKLEEKSQSVLAGFKAEKFIFSDHNQTQHIAFCFKDIKKCENVKFHISGSDFELLTSDKFSKLLEQIKFLSENGGVIVFMQGEKSSTIQYKNYGIGAQILRYFGIEEIKLLSQSCDKDYIGLEGFGLNLKACNFN</sequence>
<comment type="similarity">
    <text evidence="5">In the N-terminal section; belongs to the DHBP synthase family.</text>
</comment>
<dbReference type="InterPro" id="IPR036144">
    <property type="entry name" value="RibA-like_sf"/>
</dbReference>
<comment type="function">
    <text evidence="3 14">Catalyzes the conversion of D-ribulose 5-phosphate to formate and 3,4-dihydroxy-2-butanone 4-phosphate.</text>
</comment>
<feature type="binding site" evidence="14">
    <location>
        <begin position="155"/>
        <end position="159"/>
    </location>
    <ligand>
        <name>D-ribulose 5-phosphate</name>
        <dbReference type="ChEBI" id="CHEBI:58121"/>
    </ligand>
</feature>
<keyword evidence="10 14" id="KW-0479">Metal-binding</keyword>
<dbReference type="eggNOG" id="COG0807">
    <property type="taxonomic scope" value="Bacteria"/>
</dbReference>
<evidence type="ECO:0000256" key="5">
    <source>
        <dbReference type="ARBA" id="ARBA00005520"/>
    </source>
</evidence>
<protein>
    <recommendedName>
        <fullName evidence="8 14">3,4-dihydroxy-2-butanone 4-phosphate synthase</fullName>
        <shortName evidence="14">DHBP synthase</shortName>
        <ecNumber evidence="7 14">4.1.99.12</ecNumber>
    </recommendedName>
</protein>
<dbReference type="Gene3D" id="3.40.50.10990">
    <property type="entry name" value="GTP cyclohydrolase II"/>
    <property type="match status" value="1"/>
</dbReference>
<feature type="binding site" evidence="14">
    <location>
        <position position="44"/>
    </location>
    <ligand>
        <name>Mg(2+)</name>
        <dbReference type="ChEBI" id="CHEBI:18420"/>
        <label>2</label>
    </ligand>
</feature>
<evidence type="ECO:0000256" key="11">
    <source>
        <dbReference type="ARBA" id="ARBA00022842"/>
    </source>
</evidence>
<dbReference type="eggNOG" id="COG0108">
    <property type="taxonomic scope" value="Bacteria"/>
</dbReference>
<dbReference type="HOGENOM" id="CLU_020273_1_2_7"/>
<comment type="cofactor">
    <cofactor evidence="2">
        <name>Mn(2+)</name>
        <dbReference type="ChEBI" id="CHEBI:29035"/>
    </cofactor>
</comment>
<dbReference type="KEGG" id="cjj:CJJ81176_0600"/>
<dbReference type="AlphaFoldDB" id="A0A0H3PIV6"/>
<dbReference type="NCBIfam" id="NF006804">
    <property type="entry name" value="PRK09314.1"/>
    <property type="match status" value="1"/>
</dbReference>
<dbReference type="FunFam" id="3.90.870.10:FF:000001">
    <property type="entry name" value="Riboflavin biosynthesis protein RibBA"/>
    <property type="match status" value="1"/>
</dbReference>
<dbReference type="SUPFAM" id="SSF142695">
    <property type="entry name" value="RibA-like"/>
    <property type="match status" value="1"/>
</dbReference>
<feature type="binding site" evidence="14">
    <location>
        <position position="48"/>
    </location>
    <ligand>
        <name>D-ribulose 5-phosphate</name>
        <dbReference type="ChEBI" id="CHEBI:58121"/>
    </ligand>
</feature>
<evidence type="ECO:0000256" key="14">
    <source>
        <dbReference type="HAMAP-Rule" id="MF_00180"/>
    </source>
</evidence>
<dbReference type="PANTHER" id="PTHR21327:SF18">
    <property type="entry name" value="3,4-DIHYDROXY-2-BUTANONE 4-PHOSPHATE SYNTHASE"/>
    <property type="match status" value="1"/>
</dbReference>
<dbReference type="Pfam" id="PF00926">
    <property type="entry name" value="DHBP_synthase"/>
    <property type="match status" value="1"/>
</dbReference>
<dbReference type="GO" id="GO:0000287">
    <property type="term" value="F:magnesium ion binding"/>
    <property type="evidence" value="ECO:0007669"/>
    <property type="project" value="UniProtKB-UniRule"/>
</dbReference>
<dbReference type="HAMAP" id="MF_00180">
    <property type="entry name" value="RibB"/>
    <property type="match status" value="1"/>
</dbReference>
<evidence type="ECO:0000256" key="1">
    <source>
        <dbReference type="ARBA" id="ARBA00000141"/>
    </source>
</evidence>
<evidence type="ECO:0000313" key="17">
    <source>
        <dbReference type="Proteomes" id="UP000000646"/>
    </source>
</evidence>
<dbReference type="PANTHER" id="PTHR21327">
    <property type="entry name" value="GTP CYCLOHYDROLASE II-RELATED"/>
    <property type="match status" value="1"/>
</dbReference>
<dbReference type="GO" id="GO:0030145">
    <property type="term" value="F:manganese ion binding"/>
    <property type="evidence" value="ECO:0007669"/>
    <property type="project" value="UniProtKB-UniRule"/>
</dbReference>
<comment type="similarity">
    <text evidence="14">Belongs to the DHBP synthase family.</text>
</comment>
<comment type="pathway">
    <text evidence="4 14">Cofactor biosynthesis; riboflavin biosynthesis; 2-hydroxy-3-oxobutyl phosphate from D-ribulose 5-phosphate: step 1/1.</text>
</comment>
<dbReference type="SUPFAM" id="SSF55821">
    <property type="entry name" value="YrdC/RibB"/>
    <property type="match status" value="1"/>
</dbReference>
<proteinExistence type="inferred from homology"/>
<dbReference type="GO" id="GO:0008686">
    <property type="term" value="F:3,4-dihydroxy-2-butanone-4-phosphate synthase activity"/>
    <property type="evidence" value="ECO:0007669"/>
    <property type="project" value="UniProtKB-UniRule"/>
</dbReference>
<evidence type="ECO:0000256" key="2">
    <source>
        <dbReference type="ARBA" id="ARBA00001936"/>
    </source>
</evidence>
<evidence type="ECO:0000256" key="7">
    <source>
        <dbReference type="ARBA" id="ARBA00012153"/>
    </source>
</evidence>
<feature type="site" description="Essential for catalytic activity" evidence="14">
    <location>
        <position position="179"/>
    </location>
</feature>
<keyword evidence="13 14" id="KW-0456">Lyase</keyword>
<dbReference type="InterPro" id="IPR000422">
    <property type="entry name" value="DHBP_synthase_RibB"/>
</dbReference>
<dbReference type="GO" id="GO:0005829">
    <property type="term" value="C:cytosol"/>
    <property type="evidence" value="ECO:0007669"/>
    <property type="project" value="TreeGrafter"/>
</dbReference>
<comment type="similarity">
    <text evidence="6">In the C-terminal section; belongs to the GTP cyclohydrolase II family.</text>
</comment>
<dbReference type="InterPro" id="IPR017945">
    <property type="entry name" value="DHBP_synth_RibB-like_a/b_dom"/>
</dbReference>
<dbReference type="UniPathway" id="UPA00275">
    <property type="reaction ID" value="UER00399"/>
</dbReference>
<keyword evidence="12 14" id="KW-0464">Manganese</keyword>
<dbReference type="NCBIfam" id="TIGR00506">
    <property type="entry name" value="ribB"/>
    <property type="match status" value="1"/>
</dbReference>
<keyword evidence="11 14" id="KW-0460">Magnesium</keyword>
<comment type="cofactor">
    <cofactor evidence="14">
        <name>Mg(2+)</name>
        <dbReference type="ChEBI" id="CHEBI:18420"/>
    </cofactor>
    <cofactor evidence="14">
        <name>Mn(2+)</name>
        <dbReference type="ChEBI" id="CHEBI:29035"/>
    </cofactor>
    <text evidence="14">Binds 2 divalent metal cations per subunit. Magnesium or manganese.</text>
</comment>
<keyword evidence="9 14" id="KW-0686">Riboflavin biosynthesis</keyword>
<evidence type="ECO:0000256" key="10">
    <source>
        <dbReference type="ARBA" id="ARBA00022723"/>
    </source>
</evidence>
<feature type="binding site" evidence="14">
    <location>
        <position position="44"/>
    </location>
    <ligand>
        <name>Mg(2+)</name>
        <dbReference type="ChEBI" id="CHEBI:18420"/>
        <label>1</label>
    </ligand>
</feature>
<feature type="binding site" evidence="14">
    <location>
        <begin position="43"/>
        <end position="44"/>
    </location>
    <ligand>
        <name>D-ribulose 5-phosphate</name>
        <dbReference type="ChEBI" id="CHEBI:58121"/>
    </ligand>
</feature>
<evidence type="ECO:0000256" key="4">
    <source>
        <dbReference type="ARBA" id="ARBA00004904"/>
    </source>
</evidence>
<dbReference type="Gene3D" id="3.90.870.10">
    <property type="entry name" value="DHBP synthase"/>
    <property type="match status" value="1"/>
</dbReference>
<gene>
    <name evidence="14 16" type="primary">ribB</name>
    <name evidence="16" type="ordered locus">CJJ81176_0600</name>
</gene>
<dbReference type="Pfam" id="PF00925">
    <property type="entry name" value="GTP_cyclohydro2"/>
    <property type="match status" value="1"/>
</dbReference>
<evidence type="ECO:0000256" key="12">
    <source>
        <dbReference type="ARBA" id="ARBA00023211"/>
    </source>
</evidence>
<evidence type="ECO:0000259" key="15">
    <source>
        <dbReference type="Pfam" id="PF00925"/>
    </source>
</evidence>
<dbReference type="InterPro" id="IPR032677">
    <property type="entry name" value="GTP_cyclohydro_II"/>
</dbReference>
<organism evidence="16 17">
    <name type="scientific">Campylobacter jejuni subsp. jejuni serotype O:23/36 (strain 81-176)</name>
    <dbReference type="NCBI Taxonomy" id="354242"/>
    <lineage>
        <taxon>Bacteria</taxon>
        <taxon>Pseudomonadati</taxon>
        <taxon>Campylobacterota</taxon>
        <taxon>Epsilonproteobacteria</taxon>
        <taxon>Campylobacterales</taxon>
        <taxon>Campylobacteraceae</taxon>
        <taxon>Campylobacter</taxon>
    </lineage>
</organism>
<dbReference type="Proteomes" id="UP000000646">
    <property type="component" value="Chromosome"/>
</dbReference>
<name>A0A0H3PIV6_CAMJJ</name>
<reference evidence="17" key="1">
    <citation type="submission" date="2006-12" db="EMBL/GenBank/DDBJ databases">
        <authorList>
            <person name="Fouts D.E."/>
            <person name="Nelson K.E."/>
            <person name="Sebastian Y."/>
        </authorList>
    </citation>
    <scope>NUCLEOTIDE SEQUENCE [LARGE SCALE GENOMIC DNA]</scope>
    <source>
        <strain evidence="17">81-176</strain>
    </source>
</reference>
<evidence type="ECO:0000256" key="6">
    <source>
        <dbReference type="ARBA" id="ARBA00008976"/>
    </source>
</evidence>
<dbReference type="EMBL" id="CP000538">
    <property type="protein sequence ID" value="EAQ73046.2"/>
    <property type="molecule type" value="Genomic_DNA"/>
</dbReference>
<dbReference type="PIRSF" id="PIRSF001259">
    <property type="entry name" value="RibA"/>
    <property type="match status" value="1"/>
</dbReference>
<comment type="subunit">
    <text evidence="14">Homodimer.</text>
</comment>
<feature type="binding site" evidence="14">
    <location>
        <position position="158"/>
    </location>
    <ligand>
        <name>Mg(2+)</name>
        <dbReference type="ChEBI" id="CHEBI:18420"/>
        <label>2</label>
    </ligand>
</feature>
<dbReference type="EC" id="4.1.99.12" evidence="7 14"/>